<evidence type="ECO:0000313" key="2">
    <source>
        <dbReference type="Proteomes" id="UP000827549"/>
    </source>
</evidence>
<evidence type="ECO:0000313" key="1">
    <source>
        <dbReference type="EMBL" id="WOO76977.1"/>
    </source>
</evidence>
<reference evidence="1" key="1">
    <citation type="submission" date="2023-10" db="EMBL/GenBank/DDBJ databases">
        <authorList>
            <person name="Noh H."/>
        </authorList>
    </citation>
    <scope>NUCLEOTIDE SEQUENCE</scope>
    <source>
        <strain evidence="1">DUCC4014</strain>
    </source>
</reference>
<keyword evidence="2" id="KW-1185">Reference proteome</keyword>
<protein>
    <submittedName>
        <fullName evidence="1">Uncharacterized protein</fullName>
    </submittedName>
</protein>
<name>A0AAF1BF76_9TREE</name>
<dbReference type="InterPro" id="IPR025638">
    <property type="entry name" value="DUF4336"/>
</dbReference>
<dbReference type="RefSeq" id="XP_062623009.1">
    <property type="nucleotide sequence ID" value="XM_062767025.1"/>
</dbReference>
<gene>
    <name evidence="1" type="ORF">LOC62_01G000582</name>
</gene>
<dbReference type="InterPro" id="IPR036866">
    <property type="entry name" value="RibonucZ/Hydroxyglut_hydro"/>
</dbReference>
<dbReference type="SUPFAM" id="SSF56281">
    <property type="entry name" value="Metallo-hydrolase/oxidoreductase"/>
    <property type="match status" value="1"/>
</dbReference>
<dbReference type="PANTHER" id="PTHR33835">
    <property type="entry name" value="YALI0C07656P"/>
    <property type="match status" value="1"/>
</dbReference>
<dbReference type="EMBL" id="CP086714">
    <property type="protein sequence ID" value="WOO76977.1"/>
    <property type="molecule type" value="Genomic_DNA"/>
</dbReference>
<accession>A0AAF1BF76</accession>
<organism evidence="1 2">
    <name type="scientific">Vanrija pseudolonga</name>
    <dbReference type="NCBI Taxonomy" id="143232"/>
    <lineage>
        <taxon>Eukaryota</taxon>
        <taxon>Fungi</taxon>
        <taxon>Dikarya</taxon>
        <taxon>Basidiomycota</taxon>
        <taxon>Agaricomycotina</taxon>
        <taxon>Tremellomycetes</taxon>
        <taxon>Trichosporonales</taxon>
        <taxon>Trichosporonaceae</taxon>
        <taxon>Vanrija</taxon>
    </lineage>
</organism>
<sequence>MASSTPFDQLASGSSDPRDANLVIREVVPGLLTFSIPFARFGWVPIGGRSTAIRLQNGEDIFVYVSHPYTNATDEALKKLGGKVKWLVTPDGEHGMNIKAWAEQFPDAQAIGVKRFGHQKPEVKWAGLFRAGGEDKKYGFEDEITLVNVSAHVNDELAAIHHPSGTLLEADLLFNLPATEQYSRAGGLPYWIRLLGGGHSLSPGGILHSRFANDVIKDKELGIKQLAPIFAAKFDLIIPCHGDVIESGGKKAWDEVFAAYREGSNSGTGEGSSS</sequence>
<dbReference type="Proteomes" id="UP000827549">
    <property type="component" value="Chromosome 1"/>
</dbReference>
<dbReference type="AlphaFoldDB" id="A0AAF1BF76"/>
<dbReference type="PANTHER" id="PTHR33835:SF1">
    <property type="entry name" value="METALLO-BETA-LACTAMASE DOMAIN-CONTAINING PROTEIN"/>
    <property type="match status" value="1"/>
</dbReference>
<dbReference type="GeneID" id="87803840"/>
<proteinExistence type="predicted"/>